<dbReference type="SUPFAM" id="SSF51735">
    <property type="entry name" value="NAD(P)-binding Rossmann-fold domains"/>
    <property type="match status" value="1"/>
</dbReference>
<name>A0A917FQ30_9BACL</name>
<dbReference type="AlphaFoldDB" id="A0A917FQ30"/>
<dbReference type="EMBL" id="BMKR01000027">
    <property type="protein sequence ID" value="GGF98836.1"/>
    <property type="molecule type" value="Genomic_DNA"/>
</dbReference>
<gene>
    <name evidence="2" type="primary">arbA</name>
    <name evidence="2" type="ORF">GCM10010912_49490</name>
</gene>
<dbReference type="Proteomes" id="UP000637643">
    <property type="component" value="Unassembled WGS sequence"/>
</dbReference>
<evidence type="ECO:0000313" key="2">
    <source>
        <dbReference type="EMBL" id="GGF98836.1"/>
    </source>
</evidence>
<organism evidence="2 3">
    <name type="scientific">Paenibacillus albidus</name>
    <dbReference type="NCBI Taxonomy" id="2041023"/>
    <lineage>
        <taxon>Bacteria</taxon>
        <taxon>Bacillati</taxon>
        <taxon>Bacillota</taxon>
        <taxon>Bacilli</taxon>
        <taxon>Bacillales</taxon>
        <taxon>Paenibacillaceae</taxon>
        <taxon>Paenibacillus</taxon>
    </lineage>
</organism>
<accession>A0A917FQ30</accession>
<keyword evidence="3" id="KW-1185">Reference proteome</keyword>
<evidence type="ECO:0000259" key="1">
    <source>
        <dbReference type="Pfam" id="PF02558"/>
    </source>
</evidence>
<sequence>MRILVYGAGVLGSYLAHVLVRGGNDVTLLARGRRLAELQKDRLVIRHYFQMRTTVDKVKVIPELRAEDVYDLIFVVMKYSDFQAVLPTLAVNQSKHVVIVGNNASPGEMFDYLQMNSPAEKKVAFGFQASAGWREDGRMICIRGPKGQMTIGGLGEELSWRPVIDRAFVNAKYTVTYHSDMEEWLNSHMVLILPLNLISPATGGNLRQAAGSKKMLNLVVNALDEAHRVLETLGYTVVPAVQNQLTREKRKLFYVGLKIITGTPLGRILLSDKAVSEAEMVLLHQAFNRLKERAGIPTPNWDQLVSNAPQWQG</sequence>
<reference evidence="2" key="2">
    <citation type="submission" date="2020-09" db="EMBL/GenBank/DDBJ databases">
        <authorList>
            <person name="Sun Q."/>
            <person name="Zhou Y."/>
        </authorList>
    </citation>
    <scope>NUCLEOTIDE SEQUENCE</scope>
    <source>
        <strain evidence="2">CGMCC 1.16134</strain>
    </source>
</reference>
<dbReference type="InterPro" id="IPR036291">
    <property type="entry name" value="NAD(P)-bd_dom_sf"/>
</dbReference>
<proteinExistence type="predicted"/>
<feature type="domain" description="Ketopantoate reductase N-terminal" evidence="1">
    <location>
        <begin position="3"/>
        <end position="152"/>
    </location>
</feature>
<dbReference type="Gene3D" id="3.40.50.720">
    <property type="entry name" value="NAD(P)-binding Rossmann-like Domain"/>
    <property type="match status" value="1"/>
</dbReference>
<dbReference type="Pfam" id="PF02558">
    <property type="entry name" value="ApbA"/>
    <property type="match status" value="1"/>
</dbReference>
<evidence type="ECO:0000313" key="3">
    <source>
        <dbReference type="Proteomes" id="UP000637643"/>
    </source>
</evidence>
<dbReference type="RefSeq" id="WP_189029666.1">
    <property type="nucleotide sequence ID" value="NZ_BMKR01000027.1"/>
</dbReference>
<dbReference type="InterPro" id="IPR013332">
    <property type="entry name" value="KPR_N"/>
</dbReference>
<reference evidence="2" key="1">
    <citation type="journal article" date="2014" name="Int. J. Syst. Evol. Microbiol.">
        <title>Complete genome sequence of Corynebacterium casei LMG S-19264T (=DSM 44701T), isolated from a smear-ripened cheese.</title>
        <authorList>
            <consortium name="US DOE Joint Genome Institute (JGI-PGF)"/>
            <person name="Walter F."/>
            <person name="Albersmeier A."/>
            <person name="Kalinowski J."/>
            <person name="Ruckert C."/>
        </authorList>
    </citation>
    <scope>NUCLEOTIDE SEQUENCE</scope>
    <source>
        <strain evidence="2">CGMCC 1.16134</strain>
    </source>
</reference>
<protein>
    <submittedName>
        <fullName evidence="2">2-dehydropantoate 2-reductase</fullName>
    </submittedName>
</protein>
<comment type="caution">
    <text evidence="2">The sequence shown here is derived from an EMBL/GenBank/DDBJ whole genome shotgun (WGS) entry which is preliminary data.</text>
</comment>